<dbReference type="PANTHER" id="PTHR13847:SF287">
    <property type="entry name" value="FAD-DEPENDENT OXIDOREDUCTASE DOMAIN-CONTAINING PROTEIN 1"/>
    <property type="match status" value="1"/>
</dbReference>
<evidence type="ECO:0000313" key="3">
    <source>
        <dbReference type="EMBL" id="NMM45551.1"/>
    </source>
</evidence>
<dbReference type="Proteomes" id="UP000539372">
    <property type="component" value="Unassembled WGS sequence"/>
</dbReference>
<sequence>MTDIAIIGGGVIGSAIAYFLAADPGFDGSVTVVERDSSYEFSTSARSVASIRQQFSTRENIAISRFGYDFLKNIGTHLAVDGDAADIQFRDGAYLFLIDGTQRAAYDRVLDLQLSCGAEVEQIEGPKAIGERFPWVNPEGLETAHLGLSGEGWFDGYGLTRAFRKKAVSLGVRYIDGEVIGIEREGARVTALKLADGSRLPAGQIVNAAGGRARLVAEMAGIDGLPVSPRKRCVFFCECRDPVPQGLLVIDNSGTYFRAEGNGFLTGRSPGPEENDPENWDYDVDYSQFEDYLWPTLANRVPAFEAIRQTSAWGCHYAMCLLDANAILGPHPEVENFFFANGFSGHGMQQSPAIGRGLAEILTTGLYRTIDLSVFGYDRVLTGTPLEETEVI</sequence>
<dbReference type="Gene3D" id="3.50.50.60">
    <property type="entry name" value="FAD/NAD(P)-binding domain"/>
    <property type="match status" value="1"/>
</dbReference>
<accession>A0A7Y0E1P2</accession>
<gene>
    <name evidence="3" type="ORF">HH303_13735</name>
</gene>
<dbReference type="EMBL" id="JABBNT010000004">
    <property type="protein sequence ID" value="NMM45551.1"/>
    <property type="molecule type" value="Genomic_DNA"/>
</dbReference>
<evidence type="ECO:0000313" key="4">
    <source>
        <dbReference type="Proteomes" id="UP000539372"/>
    </source>
</evidence>
<dbReference type="RefSeq" id="WP_169625939.1">
    <property type="nucleotide sequence ID" value="NZ_JABBNT010000004.1"/>
</dbReference>
<organism evidence="3 4">
    <name type="scientific">Pacificispira spongiicola</name>
    <dbReference type="NCBI Taxonomy" id="2729598"/>
    <lineage>
        <taxon>Bacteria</taxon>
        <taxon>Pseudomonadati</taxon>
        <taxon>Pseudomonadota</taxon>
        <taxon>Alphaproteobacteria</taxon>
        <taxon>Rhodospirillales</taxon>
        <taxon>Rhodospirillaceae</taxon>
        <taxon>Pacificispira</taxon>
    </lineage>
</organism>
<dbReference type="PANTHER" id="PTHR13847">
    <property type="entry name" value="SARCOSINE DEHYDROGENASE-RELATED"/>
    <property type="match status" value="1"/>
</dbReference>
<protein>
    <submittedName>
        <fullName evidence="3">FAD-binding oxidoreductase</fullName>
    </submittedName>
</protein>
<feature type="domain" description="FAD dependent oxidoreductase" evidence="2">
    <location>
        <begin position="3"/>
        <end position="360"/>
    </location>
</feature>
<dbReference type="InterPro" id="IPR036188">
    <property type="entry name" value="FAD/NAD-bd_sf"/>
</dbReference>
<dbReference type="Pfam" id="PF01266">
    <property type="entry name" value="DAO"/>
    <property type="match status" value="1"/>
</dbReference>
<dbReference type="GO" id="GO:0032981">
    <property type="term" value="P:mitochondrial respiratory chain complex I assembly"/>
    <property type="evidence" value="ECO:0007669"/>
    <property type="project" value="TreeGrafter"/>
</dbReference>
<dbReference type="AlphaFoldDB" id="A0A7Y0E1P2"/>
<dbReference type="Gene3D" id="3.30.9.10">
    <property type="entry name" value="D-Amino Acid Oxidase, subunit A, domain 2"/>
    <property type="match status" value="1"/>
</dbReference>
<reference evidence="3 4" key="1">
    <citation type="submission" date="2020-04" db="EMBL/GenBank/DDBJ databases">
        <title>Rhodospirillaceae bacterium KN72 isolated from deep sea.</title>
        <authorList>
            <person name="Zhang D.-C."/>
        </authorList>
    </citation>
    <scope>NUCLEOTIDE SEQUENCE [LARGE SCALE GENOMIC DNA]</scope>
    <source>
        <strain evidence="3 4">KN72</strain>
    </source>
</reference>
<proteinExistence type="predicted"/>
<comment type="caution">
    <text evidence="3">The sequence shown here is derived from an EMBL/GenBank/DDBJ whole genome shotgun (WGS) entry which is preliminary data.</text>
</comment>
<dbReference type="SUPFAM" id="SSF51905">
    <property type="entry name" value="FAD/NAD(P)-binding domain"/>
    <property type="match status" value="1"/>
</dbReference>
<dbReference type="InterPro" id="IPR006076">
    <property type="entry name" value="FAD-dep_OxRdtase"/>
</dbReference>
<evidence type="ECO:0000256" key="1">
    <source>
        <dbReference type="ARBA" id="ARBA00023002"/>
    </source>
</evidence>
<keyword evidence="1" id="KW-0560">Oxidoreductase</keyword>
<evidence type="ECO:0000259" key="2">
    <source>
        <dbReference type="Pfam" id="PF01266"/>
    </source>
</evidence>
<dbReference type="GO" id="GO:0005737">
    <property type="term" value="C:cytoplasm"/>
    <property type="evidence" value="ECO:0007669"/>
    <property type="project" value="TreeGrafter"/>
</dbReference>
<keyword evidence="4" id="KW-1185">Reference proteome</keyword>
<dbReference type="GO" id="GO:0016491">
    <property type="term" value="F:oxidoreductase activity"/>
    <property type="evidence" value="ECO:0007669"/>
    <property type="project" value="UniProtKB-KW"/>
</dbReference>
<name>A0A7Y0E1P2_9PROT</name>